<dbReference type="InterPro" id="IPR047234">
    <property type="entry name" value="GRAF_fam"/>
</dbReference>
<dbReference type="InterPro" id="IPR011993">
    <property type="entry name" value="PH-like_dom_sf"/>
</dbReference>
<gene>
    <name evidence="3" type="ORF">DdX_01249</name>
</gene>
<dbReference type="SUPFAM" id="SSF103657">
    <property type="entry name" value="BAR/IMD domain-like"/>
    <property type="match status" value="1"/>
</dbReference>
<dbReference type="PROSITE" id="PS50003">
    <property type="entry name" value="PH_DOMAIN"/>
    <property type="match status" value="1"/>
</dbReference>
<organism evidence="3 4">
    <name type="scientific">Ditylenchus destructor</name>
    <dbReference type="NCBI Taxonomy" id="166010"/>
    <lineage>
        <taxon>Eukaryota</taxon>
        <taxon>Metazoa</taxon>
        <taxon>Ecdysozoa</taxon>
        <taxon>Nematoda</taxon>
        <taxon>Chromadorea</taxon>
        <taxon>Rhabditida</taxon>
        <taxon>Tylenchina</taxon>
        <taxon>Tylenchomorpha</taxon>
        <taxon>Sphaerularioidea</taxon>
        <taxon>Anguinidae</taxon>
        <taxon>Anguininae</taxon>
        <taxon>Ditylenchus</taxon>
    </lineage>
</organism>
<dbReference type="PANTHER" id="PTHR12552:SF1">
    <property type="entry name" value="RHO GTPASE-ACTIVATING PROTEIN GRAF"/>
    <property type="match status" value="1"/>
</dbReference>
<proteinExistence type="predicted"/>
<dbReference type="InterPro" id="IPR004148">
    <property type="entry name" value="BAR_dom"/>
</dbReference>
<dbReference type="Gene3D" id="2.30.29.30">
    <property type="entry name" value="Pleckstrin-homology domain (PH domain)/Phosphotyrosine-binding domain (PTB)"/>
    <property type="match status" value="1"/>
</dbReference>
<evidence type="ECO:0000256" key="1">
    <source>
        <dbReference type="SAM" id="Coils"/>
    </source>
</evidence>
<dbReference type="AlphaFoldDB" id="A0AAD4RB36"/>
<evidence type="ECO:0000313" key="3">
    <source>
        <dbReference type="EMBL" id="KAI1729033.1"/>
    </source>
</evidence>
<dbReference type="SUPFAM" id="SSF50729">
    <property type="entry name" value="PH domain-like"/>
    <property type="match status" value="1"/>
</dbReference>
<comment type="caution">
    <text evidence="3">The sequence shown here is derived from an EMBL/GenBank/DDBJ whole genome shotgun (WGS) entry which is preliminary data.</text>
</comment>
<evidence type="ECO:0000313" key="4">
    <source>
        <dbReference type="Proteomes" id="UP001201812"/>
    </source>
</evidence>
<keyword evidence="1" id="KW-0175">Coiled coil</keyword>
<dbReference type="EMBL" id="JAKKPZ010000001">
    <property type="protein sequence ID" value="KAI1729033.1"/>
    <property type="molecule type" value="Genomic_DNA"/>
</dbReference>
<dbReference type="PANTHER" id="PTHR12552">
    <property type="entry name" value="OLIGOPHRENIN 1"/>
    <property type="match status" value="1"/>
</dbReference>
<accession>A0AAD4RB36</accession>
<feature type="domain" description="PH" evidence="2">
    <location>
        <begin position="282"/>
        <end position="404"/>
    </location>
</feature>
<evidence type="ECO:0000259" key="2">
    <source>
        <dbReference type="PROSITE" id="PS50003"/>
    </source>
</evidence>
<reference evidence="3" key="1">
    <citation type="submission" date="2022-01" db="EMBL/GenBank/DDBJ databases">
        <title>Genome Sequence Resource for Two Populations of Ditylenchus destructor, the Migratory Endoparasitic Phytonematode.</title>
        <authorList>
            <person name="Zhang H."/>
            <person name="Lin R."/>
            <person name="Xie B."/>
        </authorList>
    </citation>
    <scope>NUCLEOTIDE SEQUENCE</scope>
    <source>
        <strain evidence="3">BazhouSP</strain>
    </source>
</reference>
<dbReference type="CDD" id="cd01249">
    <property type="entry name" value="BAR-PH_GRAF_family"/>
    <property type="match status" value="1"/>
</dbReference>
<dbReference type="Proteomes" id="UP001201812">
    <property type="component" value="Unassembled WGS sequence"/>
</dbReference>
<dbReference type="Pfam" id="PF00169">
    <property type="entry name" value="PH"/>
    <property type="match status" value="1"/>
</dbReference>
<dbReference type="Pfam" id="PF16746">
    <property type="entry name" value="BAR_3"/>
    <property type="match status" value="1"/>
</dbReference>
<dbReference type="GO" id="GO:0005737">
    <property type="term" value="C:cytoplasm"/>
    <property type="evidence" value="ECO:0007669"/>
    <property type="project" value="InterPro"/>
</dbReference>
<name>A0AAD4RB36_9BILA</name>
<feature type="coiled-coil region" evidence="1">
    <location>
        <begin position="83"/>
        <end position="114"/>
    </location>
</feature>
<dbReference type="InterPro" id="IPR001849">
    <property type="entry name" value="PH_domain"/>
</dbReference>
<sequence>MVLKPLEFSDCLADSPWFRQNLHSHENALEETSKKIKTIEQQCRKIISYNSKLSQAQRAFASSISEFKIETVGSTQTDDERIIANSLKEFAALVRQIEEQRAKIIEEAERLYLDPLQNLVERINRVVRDDKHKYVKESNRFYTGLEKHLHLSTVRKNDFREADAQLGLQQRTFCQASMQYVSEILTVHERVKFEFVETLSSFIFGWLSFYHIGNVIHEDFREVYNGINSKVQKAKESFEATQAETEELKRKMLITHMRNAVFPSGSTPNNSLPDIPLRPSNSNIKQGYCYIQEKSIIPSIGRDVKISLSRNWTKYYCVYSKETRIFTMIPVTQHSSKAGMKEKGFESVSVSFKLKSCVRRASDSIDKRFCFDVIPEERSEVITIQALSEEDRRQWLEAMDGREPVYSPGAGATSTGSFDS</sequence>
<dbReference type="SMART" id="SM00233">
    <property type="entry name" value="PH"/>
    <property type="match status" value="1"/>
</dbReference>
<protein>
    <submittedName>
        <fullName evidence="3">BAR domain of APPL family domain-containing protein</fullName>
    </submittedName>
</protein>
<dbReference type="InterPro" id="IPR027267">
    <property type="entry name" value="AH/BAR_dom_sf"/>
</dbReference>
<dbReference type="GO" id="GO:0005096">
    <property type="term" value="F:GTPase activator activity"/>
    <property type="evidence" value="ECO:0007669"/>
    <property type="project" value="InterPro"/>
</dbReference>
<dbReference type="Gene3D" id="1.20.1270.60">
    <property type="entry name" value="Arfaptin homology (AH) domain/BAR domain"/>
    <property type="match status" value="1"/>
</dbReference>
<dbReference type="InterPro" id="IPR047225">
    <property type="entry name" value="PH_GRAF"/>
</dbReference>
<keyword evidence="4" id="KW-1185">Reference proteome</keyword>